<keyword evidence="1" id="KW-0812">Transmembrane</keyword>
<dbReference type="Proteomes" id="UP001595891">
    <property type="component" value="Unassembled WGS sequence"/>
</dbReference>
<dbReference type="RefSeq" id="WP_262846733.1">
    <property type="nucleotide sequence ID" value="NZ_JANZYP010000051.1"/>
</dbReference>
<evidence type="ECO:0000313" key="2">
    <source>
        <dbReference type="EMBL" id="MFC4587057.1"/>
    </source>
</evidence>
<keyword evidence="1" id="KW-1133">Transmembrane helix</keyword>
<sequence length="141" mass="14857">MGMSFEEKRAWIYAGMAVGVPAVYFVIVLGRLADTEAAGVAYVGPMLTAVGVSVAANIVATIVAAIVSPKDADKKDERDTRIHRHGQNAGYYVLAAGAVVALVLTMAGFAHFWIANALYLGFALDALTSSTVKIVAYHRGL</sequence>
<comment type="caution">
    <text evidence="2">The sequence shown here is derived from an EMBL/GenBank/DDBJ whole genome shotgun (WGS) entry which is preliminary data.</text>
</comment>
<proteinExistence type="predicted"/>
<dbReference type="EMBL" id="JBHSFN010000007">
    <property type="protein sequence ID" value="MFC4587057.1"/>
    <property type="molecule type" value="Genomic_DNA"/>
</dbReference>
<feature type="transmembrane region" description="Helical" evidence="1">
    <location>
        <begin position="12"/>
        <end position="33"/>
    </location>
</feature>
<gene>
    <name evidence="2" type="ORF">ACFO8L_13275</name>
</gene>
<reference evidence="3" key="1">
    <citation type="journal article" date="2019" name="Int. J. Syst. Evol. Microbiol.">
        <title>The Global Catalogue of Microorganisms (GCM) 10K type strain sequencing project: providing services to taxonomists for standard genome sequencing and annotation.</title>
        <authorList>
            <consortium name="The Broad Institute Genomics Platform"/>
            <consortium name="The Broad Institute Genome Sequencing Center for Infectious Disease"/>
            <person name="Wu L."/>
            <person name="Ma J."/>
        </authorList>
    </citation>
    <scope>NUCLEOTIDE SEQUENCE [LARGE SCALE GENOMIC DNA]</scope>
    <source>
        <strain evidence="3">CCUG 49560</strain>
    </source>
</reference>
<name>A0ABV9EBX4_9ACTN</name>
<evidence type="ECO:0008006" key="4">
    <source>
        <dbReference type="Google" id="ProtNLM"/>
    </source>
</evidence>
<organism evidence="2 3">
    <name type="scientific">Sphaerisporangium corydalis</name>
    <dbReference type="NCBI Taxonomy" id="1441875"/>
    <lineage>
        <taxon>Bacteria</taxon>
        <taxon>Bacillati</taxon>
        <taxon>Actinomycetota</taxon>
        <taxon>Actinomycetes</taxon>
        <taxon>Streptosporangiales</taxon>
        <taxon>Streptosporangiaceae</taxon>
        <taxon>Sphaerisporangium</taxon>
    </lineage>
</organism>
<accession>A0ABV9EBX4</accession>
<evidence type="ECO:0000256" key="1">
    <source>
        <dbReference type="SAM" id="Phobius"/>
    </source>
</evidence>
<keyword evidence="3" id="KW-1185">Reference proteome</keyword>
<feature type="transmembrane region" description="Helical" evidence="1">
    <location>
        <begin position="89"/>
        <end position="112"/>
    </location>
</feature>
<keyword evidence="1" id="KW-0472">Membrane</keyword>
<protein>
    <recommendedName>
        <fullName evidence="4">DUF2178 domain-containing protein</fullName>
    </recommendedName>
</protein>
<evidence type="ECO:0000313" key="3">
    <source>
        <dbReference type="Proteomes" id="UP001595891"/>
    </source>
</evidence>
<feature type="transmembrane region" description="Helical" evidence="1">
    <location>
        <begin position="45"/>
        <end position="68"/>
    </location>
</feature>